<sequence>MAEARLRIEMECYAQAGIPTHRVTGITFDKVLVANLRMCAAWLSRPTKLNLASQNEMIRCYRKIIDTEYSPLDLLEELMCRFNCLRQDCLTVFYQAVWYRQLQINLFRAVLFDAPMQSEKEAWYVKYAQFFSRSEK</sequence>
<dbReference type="RefSeq" id="WP_189354878.1">
    <property type="nucleotide sequence ID" value="NZ_BMYP01000074.1"/>
</dbReference>
<proteinExistence type="predicted"/>
<accession>A0ABQ3HEN4</accession>
<organism evidence="1 2">
    <name type="scientific">Vogesella fluminis</name>
    <dbReference type="NCBI Taxonomy" id="1069161"/>
    <lineage>
        <taxon>Bacteria</taxon>
        <taxon>Pseudomonadati</taxon>
        <taxon>Pseudomonadota</taxon>
        <taxon>Betaproteobacteria</taxon>
        <taxon>Neisseriales</taxon>
        <taxon>Chromobacteriaceae</taxon>
        <taxon>Vogesella</taxon>
    </lineage>
</organism>
<name>A0ABQ3HEN4_9NEIS</name>
<protein>
    <submittedName>
        <fullName evidence="1">Uncharacterized protein</fullName>
    </submittedName>
</protein>
<dbReference type="EMBL" id="BMYP01000074">
    <property type="protein sequence ID" value="GHD82210.1"/>
    <property type="molecule type" value="Genomic_DNA"/>
</dbReference>
<evidence type="ECO:0000313" key="1">
    <source>
        <dbReference type="EMBL" id="GHD82210.1"/>
    </source>
</evidence>
<dbReference type="Proteomes" id="UP000662678">
    <property type="component" value="Unassembled WGS sequence"/>
</dbReference>
<reference evidence="2" key="1">
    <citation type="journal article" date="2019" name="Int. J. Syst. Evol. Microbiol.">
        <title>The Global Catalogue of Microorganisms (GCM) 10K type strain sequencing project: providing services to taxonomists for standard genome sequencing and annotation.</title>
        <authorList>
            <consortium name="The Broad Institute Genomics Platform"/>
            <consortium name="The Broad Institute Genome Sequencing Center for Infectious Disease"/>
            <person name="Wu L."/>
            <person name="Ma J."/>
        </authorList>
    </citation>
    <scope>NUCLEOTIDE SEQUENCE [LARGE SCALE GENOMIC DNA]</scope>
    <source>
        <strain evidence="2">KCTC 23713</strain>
    </source>
</reference>
<comment type="caution">
    <text evidence="1">The sequence shown here is derived from an EMBL/GenBank/DDBJ whole genome shotgun (WGS) entry which is preliminary data.</text>
</comment>
<keyword evidence="2" id="KW-1185">Reference proteome</keyword>
<gene>
    <name evidence="1" type="ORF">GCM10011419_29410</name>
</gene>
<evidence type="ECO:0000313" key="2">
    <source>
        <dbReference type="Proteomes" id="UP000662678"/>
    </source>
</evidence>